<evidence type="ECO:0000256" key="3">
    <source>
        <dbReference type="ARBA" id="ARBA00022692"/>
    </source>
</evidence>
<name>A0A2P8HXB1_9BACI</name>
<evidence type="ECO:0000256" key="2">
    <source>
        <dbReference type="ARBA" id="ARBA00022475"/>
    </source>
</evidence>
<keyword evidence="3 6" id="KW-0812">Transmembrane</keyword>
<dbReference type="RefSeq" id="WP_106587545.1">
    <property type="nucleotide sequence ID" value="NZ_PYAV01000002.1"/>
</dbReference>
<reference evidence="7 8" key="1">
    <citation type="submission" date="2018-03" db="EMBL/GenBank/DDBJ databases">
        <title>Genomic Encyclopedia of Type Strains, Phase III (KMG-III): the genomes of soil and plant-associated and newly described type strains.</title>
        <authorList>
            <person name="Whitman W."/>
        </authorList>
    </citation>
    <scope>NUCLEOTIDE SEQUENCE [LARGE SCALE GENOMIC DNA]</scope>
    <source>
        <strain evidence="7 8">CGMCC 1.07653</strain>
    </source>
</reference>
<evidence type="ECO:0000256" key="1">
    <source>
        <dbReference type="ARBA" id="ARBA00004651"/>
    </source>
</evidence>
<dbReference type="OrthoDB" id="2989516at2"/>
<evidence type="ECO:0000256" key="5">
    <source>
        <dbReference type="ARBA" id="ARBA00023136"/>
    </source>
</evidence>
<protein>
    <submittedName>
        <fullName evidence="7">Cytochrome c oxidase subunit 4</fullName>
    </submittedName>
</protein>
<organism evidence="7 8">
    <name type="scientific">Salsuginibacillus halophilus</name>
    <dbReference type="NCBI Taxonomy" id="517424"/>
    <lineage>
        <taxon>Bacteria</taxon>
        <taxon>Bacillati</taxon>
        <taxon>Bacillota</taxon>
        <taxon>Bacilli</taxon>
        <taxon>Bacillales</taxon>
        <taxon>Bacillaceae</taxon>
        <taxon>Salsuginibacillus</taxon>
    </lineage>
</organism>
<dbReference type="Pfam" id="PF03626">
    <property type="entry name" value="COX4_pro"/>
    <property type="match status" value="1"/>
</dbReference>
<comment type="caution">
    <text evidence="7">The sequence shown here is derived from an EMBL/GenBank/DDBJ whole genome shotgun (WGS) entry which is preliminary data.</text>
</comment>
<keyword evidence="5 6" id="KW-0472">Membrane</keyword>
<evidence type="ECO:0000313" key="8">
    <source>
        <dbReference type="Proteomes" id="UP000242310"/>
    </source>
</evidence>
<keyword evidence="8" id="KW-1185">Reference proteome</keyword>
<dbReference type="GO" id="GO:0005886">
    <property type="term" value="C:plasma membrane"/>
    <property type="evidence" value="ECO:0007669"/>
    <property type="project" value="UniProtKB-SubCell"/>
</dbReference>
<feature type="transmembrane region" description="Helical" evidence="6">
    <location>
        <begin position="51"/>
        <end position="77"/>
    </location>
</feature>
<keyword evidence="2" id="KW-1003">Cell membrane</keyword>
<evidence type="ECO:0000256" key="6">
    <source>
        <dbReference type="SAM" id="Phobius"/>
    </source>
</evidence>
<evidence type="ECO:0000256" key="4">
    <source>
        <dbReference type="ARBA" id="ARBA00022989"/>
    </source>
</evidence>
<keyword evidence="4 6" id="KW-1133">Transmembrane helix</keyword>
<dbReference type="EMBL" id="PYAV01000002">
    <property type="protein sequence ID" value="PSL50824.1"/>
    <property type="molecule type" value="Genomic_DNA"/>
</dbReference>
<dbReference type="Proteomes" id="UP000242310">
    <property type="component" value="Unassembled WGS sequence"/>
</dbReference>
<gene>
    <name evidence="7" type="ORF">B0H94_102100</name>
</gene>
<sequence length="114" mass="12903">MGENLSQPFEKSAMSKDERIQLEREKRIQITAFAFMISLTLLAFIATGSEIIPAVFTVPFIVGLAVIQFFLQLFYFMHLKDKNHAWPNMMMVSGVFLSTPTIIALALLLGETKF</sequence>
<feature type="transmembrane region" description="Helical" evidence="6">
    <location>
        <begin position="89"/>
        <end position="109"/>
    </location>
</feature>
<dbReference type="AlphaFoldDB" id="A0A2P8HXB1"/>
<dbReference type="InterPro" id="IPR005171">
    <property type="entry name" value="Cyt_c_oxidase_su4_prok"/>
</dbReference>
<evidence type="ECO:0000313" key="7">
    <source>
        <dbReference type="EMBL" id="PSL50824.1"/>
    </source>
</evidence>
<comment type="subcellular location">
    <subcellularLocation>
        <location evidence="1">Cell membrane</location>
        <topology evidence="1">Multi-pass membrane protein</topology>
    </subcellularLocation>
</comment>
<feature type="transmembrane region" description="Helical" evidence="6">
    <location>
        <begin position="28"/>
        <end position="45"/>
    </location>
</feature>
<accession>A0A2P8HXB1</accession>
<proteinExistence type="predicted"/>